<evidence type="ECO:0000313" key="4">
    <source>
        <dbReference type="Proteomes" id="UP000483820"/>
    </source>
</evidence>
<dbReference type="SUPFAM" id="SSF81296">
    <property type="entry name" value="E set domains"/>
    <property type="match status" value="2"/>
</dbReference>
<evidence type="ECO:0000313" key="3">
    <source>
        <dbReference type="EMBL" id="KAF1764850.1"/>
    </source>
</evidence>
<dbReference type="GeneID" id="9800852"/>
<dbReference type="InterPro" id="IPR011022">
    <property type="entry name" value="Arrestin_C-like"/>
</dbReference>
<reference evidence="3 4" key="1">
    <citation type="submission" date="2019-12" db="EMBL/GenBank/DDBJ databases">
        <title>Chromosome-level assembly of the Caenorhabditis remanei genome.</title>
        <authorList>
            <person name="Teterina A.A."/>
            <person name="Willis J.H."/>
            <person name="Phillips P.C."/>
        </authorList>
    </citation>
    <scope>NUCLEOTIDE SEQUENCE [LARGE SCALE GENOMIC DNA]</scope>
    <source>
        <strain evidence="3 4">PX506</strain>
        <tissue evidence="3">Whole organism</tissue>
    </source>
</reference>
<dbReference type="PANTHER" id="PTHR11188:SF7">
    <property type="entry name" value="ARRESTIN C-TERMINAL-LIKE DOMAIN-CONTAINING PROTEIN-RELATED"/>
    <property type="match status" value="1"/>
</dbReference>
<dbReference type="GO" id="GO:0005737">
    <property type="term" value="C:cytoplasm"/>
    <property type="evidence" value="ECO:0007669"/>
    <property type="project" value="TreeGrafter"/>
</dbReference>
<dbReference type="Gene3D" id="2.60.40.640">
    <property type="match status" value="2"/>
</dbReference>
<name>A0A6A5HAJ8_CAERE</name>
<dbReference type="SMART" id="SM01017">
    <property type="entry name" value="Arrestin_C"/>
    <property type="match status" value="1"/>
</dbReference>
<accession>A0A6A5HAJ8</accession>
<evidence type="ECO:0000256" key="1">
    <source>
        <dbReference type="ARBA" id="ARBA00005298"/>
    </source>
</evidence>
<organism evidence="3 4">
    <name type="scientific">Caenorhabditis remanei</name>
    <name type="common">Caenorhabditis vulgaris</name>
    <dbReference type="NCBI Taxonomy" id="31234"/>
    <lineage>
        <taxon>Eukaryota</taxon>
        <taxon>Metazoa</taxon>
        <taxon>Ecdysozoa</taxon>
        <taxon>Nematoda</taxon>
        <taxon>Chromadorea</taxon>
        <taxon>Rhabditida</taxon>
        <taxon>Rhabditina</taxon>
        <taxon>Rhabditomorpha</taxon>
        <taxon>Rhabditoidea</taxon>
        <taxon>Rhabditidae</taxon>
        <taxon>Peloderinae</taxon>
        <taxon>Caenorhabditis</taxon>
    </lineage>
</organism>
<dbReference type="RefSeq" id="XP_003098326.2">
    <property type="nucleotide sequence ID" value="XM_003098278.2"/>
</dbReference>
<dbReference type="InterPro" id="IPR014756">
    <property type="entry name" value="Ig_E-set"/>
</dbReference>
<dbReference type="Pfam" id="PF02752">
    <property type="entry name" value="Arrestin_C"/>
    <property type="match status" value="1"/>
</dbReference>
<dbReference type="InterPro" id="IPR011021">
    <property type="entry name" value="Arrestin-like_N"/>
</dbReference>
<dbReference type="AlphaFoldDB" id="A0A6A5HAJ8"/>
<comment type="caution">
    <text evidence="3">The sequence shown here is derived from an EMBL/GenBank/DDBJ whole genome shotgun (WGS) entry which is preliminary data.</text>
</comment>
<proteinExistence type="inferred from homology"/>
<evidence type="ECO:0000259" key="2">
    <source>
        <dbReference type="SMART" id="SM01017"/>
    </source>
</evidence>
<dbReference type="KEGG" id="crq:GCK72_004800"/>
<dbReference type="InterPro" id="IPR014752">
    <property type="entry name" value="Arrestin-like_C"/>
</dbReference>
<dbReference type="Pfam" id="PF00339">
    <property type="entry name" value="Arrestin_N"/>
    <property type="match status" value="1"/>
</dbReference>
<comment type="similarity">
    <text evidence="1">Belongs to the arrestin family.</text>
</comment>
<feature type="domain" description="Arrestin C-terminal-like" evidence="2">
    <location>
        <begin position="162"/>
        <end position="309"/>
    </location>
</feature>
<dbReference type="PANTHER" id="PTHR11188">
    <property type="entry name" value="ARRESTIN DOMAIN CONTAINING PROTEIN"/>
    <property type="match status" value="1"/>
</dbReference>
<dbReference type="Proteomes" id="UP000483820">
    <property type="component" value="Chromosome II"/>
</dbReference>
<dbReference type="EMBL" id="WUAV01000002">
    <property type="protein sequence ID" value="KAF1764850.1"/>
    <property type="molecule type" value="Genomic_DNA"/>
</dbReference>
<gene>
    <name evidence="3" type="ORF">GCK72_004800</name>
</gene>
<dbReference type="GO" id="GO:0015031">
    <property type="term" value="P:protein transport"/>
    <property type="evidence" value="ECO:0007669"/>
    <property type="project" value="TreeGrafter"/>
</dbReference>
<protein>
    <recommendedName>
        <fullName evidence="2">Arrestin C-terminal-like domain-containing protein</fullName>
    </recommendedName>
</protein>
<sequence>MSFFFKPTITFDENPKKTYLPGDRVSGIVTVDNAKPLKARSVIINWSGTTKTWGIKLLHPSCCKTLFKKSEMVWCAKDGENELPAGKHEYPFCFVLPMECPPTFKGTNGENKYKVEVEIDRPWNIKNRVVERFIVNRDMEFVFANDFPWIYRCRFNSGIIFQSGPVIVKCHMAKQVFKPGDPVNLIFDITNNSGSRVKTLFAQLGKRTHYHSRSQPSACSFTRDSCPLSVDHQILKKTYYGKPIQLPIDLAPHSEGTYNISFNLPVRATQPSFESGLMSFGYFFGIGIRVANTLSETVTFRVSIGDLDEERLAERNKEHEALGLEFPEAPPAYSP</sequence>
<dbReference type="CTD" id="9800852"/>
<dbReference type="InterPro" id="IPR050357">
    <property type="entry name" value="Arrestin_domain-protein"/>
</dbReference>